<accession>C6B8N7</accession>
<sequence length="344" mass="36812">MPIQTDFKFNQKHSGSPTVPMTTAQAISQDDFLGLLRELCGDTPEGNAQRTWKGPGFNMIWRPNKPDVTPGFGNQPHFLQLNMTDETLSFTDISGPTGIANRGLLQKDIFLGGVAYLQTINDSFDNTGQHFEPGVFNNVPETENPGVVPTVVRMGSIPHGTTINMQGQSFTAPQPRIDPSSIIPFQIGSVDDGATDLVRFDEQDLSIPTASRTDLARVVGLDQAHLNDPNLFLKDVLAGQTITETVVLVLSSDSTLPGSVPDVGGGAANIAFLVGKGTPPAGGPNANMPRASATFWIEKGTDKDGKPLLQLQYTQRVILDFNGLSWPHVTVATLRPIDPSAGTA</sequence>
<organism evidence="1 2">
    <name type="scientific">Rhizobium leguminosarum bv. trifolii (strain WSM1325)</name>
    <dbReference type="NCBI Taxonomy" id="395491"/>
    <lineage>
        <taxon>Bacteria</taxon>
        <taxon>Pseudomonadati</taxon>
        <taxon>Pseudomonadota</taxon>
        <taxon>Alphaproteobacteria</taxon>
        <taxon>Hyphomicrobiales</taxon>
        <taxon>Rhizobiaceae</taxon>
        <taxon>Rhizobium/Agrobacterium group</taxon>
        <taxon>Rhizobium</taxon>
    </lineage>
</organism>
<reference evidence="1 2" key="1">
    <citation type="journal article" date="2010" name="Stand. Genomic Sci.">
        <title>Complete genome sequence of Rhizobium leguminosarum bv. trifolii strain WSM1325, an effective microsymbiont of annual Mediterranean clovers.</title>
        <authorList>
            <person name="Reeve W."/>
            <person name="O'Hara G."/>
            <person name="Chain P."/>
            <person name="Ardley J."/>
            <person name="Brau L."/>
            <person name="Nandesena K."/>
            <person name="Tiwari R."/>
            <person name="Copeland A."/>
            <person name="Nolan M."/>
            <person name="Han C."/>
            <person name="Brettin T."/>
            <person name="Land M."/>
            <person name="Ovchinikova G."/>
            <person name="Ivanova N."/>
            <person name="Mavromatis K."/>
            <person name="Markowitz V."/>
            <person name="Kyrpides N."/>
            <person name="Melino V."/>
            <person name="Denton M."/>
            <person name="Yates R."/>
            <person name="Howieson J."/>
        </authorList>
    </citation>
    <scope>NUCLEOTIDE SEQUENCE [LARGE SCALE GENOMIC DNA]</scope>
    <source>
        <strain evidence="2">WSM1325</strain>
        <plasmid evidence="2">Plasmid pR132503</plasmid>
    </source>
</reference>
<dbReference type="EMBL" id="CP001625">
    <property type="protein sequence ID" value="ACS60275.1"/>
    <property type="molecule type" value="Genomic_DNA"/>
</dbReference>
<evidence type="ECO:0000313" key="2">
    <source>
        <dbReference type="Proteomes" id="UP000002256"/>
    </source>
</evidence>
<keyword evidence="1" id="KW-0614">Plasmid</keyword>
<proteinExistence type="predicted"/>
<protein>
    <submittedName>
        <fullName evidence="1">Uncharacterized protein</fullName>
    </submittedName>
</protein>
<dbReference type="NCBIfam" id="NF040572">
    <property type="entry name" value="heme_bind_FMP"/>
    <property type="match status" value="1"/>
</dbReference>
<dbReference type="AlphaFoldDB" id="C6B8N7"/>
<dbReference type="HOGENOM" id="CLU_047583_0_0_5"/>
<gene>
    <name evidence="1" type="ordered locus">Rleg_5454</name>
</gene>
<dbReference type="InterPro" id="IPR047975">
    <property type="entry name" value="Heme_bind_FMP"/>
</dbReference>
<geneLocation type="plasmid" evidence="1 2">
    <name>pR132503</name>
</geneLocation>
<dbReference type="KEGG" id="rlg:Rleg_5454"/>
<evidence type="ECO:0000313" key="1">
    <source>
        <dbReference type="EMBL" id="ACS60275.1"/>
    </source>
</evidence>
<name>C6B8N7_RHILS</name>
<dbReference type="Proteomes" id="UP000002256">
    <property type="component" value="Plasmid pR132503"/>
</dbReference>
<dbReference type="OrthoDB" id="118689at2"/>